<evidence type="ECO:0000313" key="1">
    <source>
        <dbReference type="EMBL" id="KKR23984.1"/>
    </source>
</evidence>
<name>A0A0G0P6V9_9BACT</name>
<accession>A0A0G0P6V9</accession>
<proteinExistence type="predicted"/>
<gene>
    <name evidence="1" type="ORF">UT53_C0002G0017</name>
</gene>
<dbReference type="Proteomes" id="UP000034764">
    <property type="component" value="Unassembled WGS sequence"/>
</dbReference>
<sequence length="129" mass="15175">MITMRRRTDIAAININEIPDVARSLHAIDINKANVRKRHISYDIRVMSRELEPATSQVLFQWYVFLEFHIILPHVEDVNDRVEKLINFALKADPRYVAKAVAGTKMYIIVWKNSIIELEDELLIFREIN</sequence>
<protein>
    <submittedName>
        <fullName evidence="1">Uncharacterized protein</fullName>
    </submittedName>
</protein>
<evidence type="ECO:0000313" key="2">
    <source>
        <dbReference type="Proteomes" id="UP000034764"/>
    </source>
</evidence>
<reference evidence="1 2" key="1">
    <citation type="journal article" date="2015" name="Nature">
        <title>rRNA introns, odd ribosomes, and small enigmatic genomes across a large radiation of phyla.</title>
        <authorList>
            <person name="Brown C.T."/>
            <person name="Hug L.A."/>
            <person name="Thomas B.C."/>
            <person name="Sharon I."/>
            <person name="Castelle C.J."/>
            <person name="Singh A."/>
            <person name="Wilkins M.J."/>
            <person name="Williams K.H."/>
            <person name="Banfield J.F."/>
        </authorList>
    </citation>
    <scope>NUCLEOTIDE SEQUENCE [LARGE SCALE GENOMIC DNA]</scope>
</reference>
<comment type="caution">
    <text evidence="1">The sequence shown here is derived from an EMBL/GenBank/DDBJ whole genome shotgun (WGS) entry which is preliminary data.</text>
</comment>
<dbReference type="EMBL" id="LBXD01000002">
    <property type="protein sequence ID" value="KKR23984.1"/>
    <property type="molecule type" value="Genomic_DNA"/>
</dbReference>
<dbReference type="AlphaFoldDB" id="A0A0G0P6V9"/>
<organism evidence="1 2">
    <name type="scientific">Candidatus Yanofskybacteria bacterium GW2011_GWD2_39_48</name>
    <dbReference type="NCBI Taxonomy" id="1619031"/>
    <lineage>
        <taxon>Bacteria</taxon>
        <taxon>Candidatus Yanofskyibacteriota</taxon>
    </lineage>
</organism>